<dbReference type="PANTHER" id="PTHR42648:SF28">
    <property type="entry name" value="TRANSPOSON-ENCODED PROTEIN WITH RIBONUCLEASE H-LIKE AND RETROVIRUS ZINC FINGER-LIKE DOMAINS"/>
    <property type="match status" value="1"/>
</dbReference>
<feature type="compositionally biased region" description="Low complexity" evidence="3">
    <location>
        <begin position="721"/>
        <end position="731"/>
    </location>
</feature>
<feature type="compositionally biased region" description="Basic and acidic residues" evidence="3">
    <location>
        <begin position="389"/>
        <end position="404"/>
    </location>
</feature>
<dbReference type="PANTHER" id="PTHR42648">
    <property type="entry name" value="TRANSPOSASE, PUTATIVE-RELATED"/>
    <property type="match status" value="1"/>
</dbReference>
<sequence length="1076" mass="122007">MFLWAEVVDTACYTQNRFIIHTRHHKTPYKLVHNKKHDLTFFRVFGVLCYPTNDSEDLGKLQPTVDTGIFVGYAPSRKGCRIYNKRIRHKLRPCTKSGPATPYTPPTNKELEILFQPMFDEYLEPPRAETGSSAQAVQAPVSSAGTPLSTTIDQDAPSSHISPSSSALQSHSLPPGVVAEPHFMKDHNVAPVDNNPLVNVFAPKPHSEASSSGDISSTESPYVSQSLHHLNKWSKDHPLDNVIGNPIRPVSTRKQLATDALWCLYSFVLSKIEPKNFKYAINEDCWFQAMQDEIHEFDRLQVWEVVPQPDCVMIIALKWIYKVKLDEYGDVLKNKARLVAKGYRQEEGGVLDLIVGLVNPTLGFKEGLPSTLDEGTRKAQSLPESTATHPKDSRGNIQPFDRDLTSMTFDEGTDKTTSRPKGSLGDKDLGETNHLLIQNQSTLLLLILQALMLKIKEDILGAGEEIDKEPQAASIVESHHQSLPPQANKPQSSHAPSVEASDTDSSYDDIFKKYYNTLPLTECQLVKYLRKAYALKQDEELAAWAKSSTNMALGMQIKVYHLMAKQLEAHIDKEEQIKKFEEEARLLAISKPEMIKVVQEEAKKLRIHPKEATTTKAGEKFKKAQDAEHEVLKRQHTKKVRKSLKLRKHKFDNYMWTISNRLKLEAITDIKIRLKTKPVGITVFRVVQDSMNSLSRRYERIRKISEELGIKLALPALAPASAPAPAKSSSKSSRKKKKHMELEPEIKVPRLECNRALLKIWCDIDKVRMEALVSYLLAVSMVQSPKNLSNSISSSTAPFDLVHYDVWGPTPVSIKGGSRYYVSFIDDFTRYTWVYLMKRRSNFLTVFKEFRALVKTQHSTVIKCFCCDLGVDKRAIGSRWVYKIKTKSDGSIERYKARLISKGYDQEYGMDYEETYAPVTKMITEPRAWYEKLATVVTSLGFVSSHHVSVLFVKQSSVGRILLSLYVDDMIITEDDYVGIESLNLELAHRFAMKDLGLLRYFLDKMVDDIPIDAKAKYTLKKDGDPLPDPKILPVLLFEQTMVLYALLVTYLVQIFERGAGEDIWSILYSTSSDFY</sequence>
<evidence type="ECO:0000259" key="5">
    <source>
        <dbReference type="Pfam" id="PF25597"/>
    </source>
</evidence>
<dbReference type="GO" id="GO:0046872">
    <property type="term" value="F:metal ion binding"/>
    <property type="evidence" value="ECO:0007669"/>
    <property type="project" value="UniProtKB-KW"/>
</dbReference>
<evidence type="ECO:0000256" key="3">
    <source>
        <dbReference type="SAM" id="MobiDB-lite"/>
    </source>
</evidence>
<dbReference type="GO" id="GO:0016787">
    <property type="term" value="F:hydrolase activity"/>
    <property type="evidence" value="ECO:0007669"/>
    <property type="project" value="UniProtKB-KW"/>
</dbReference>
<feature type="region of interest" description="Disordered" evidence="3">
    <location>
        <begin position="201"/>
        <end position="220"/>
    </location>
</feature>
<feature type="region of interest" description="Disordered" evidence="3">
    <location>
        <begin position="369"/>
        <end position="428"/>
    </location>
</feature>
<keyword evidence="2" id="KW-0378">Hydrolase</keyword>
<dbReference type="InterPro" id="IPR057670">
    <property type="entry name" value="SH3_retrovirus"/>
</dbReference>
<dbReference type="Pfam" id="PF25597">
    <property type="entry name" value="SH3_retrovirus"/>
    <property type="match status" value="1"/>
</dbReference>
<feature type="compositionally biased region" description="Polar residues" evidence="3">
    <location>
        <begin position="378"/>
        <end position="388"/>
    </location>
</feature>
<gene>
    <name evidence="6" type="ORF">Tci_006246</name>
</gene>
<feature type="domain" description="Retroviral polymerase SH3-like" evidence="5">
    <location>
        <begin position="48"/>
        <end position="86"/>
    </location>
</feature>
<evidence type="ECO:0000256" key="1">
    <source>
        <dbReference type="ARBA" id="ARBA00022723"/>
    </source>
</evidence>
<protein>
    <submittedName>
        <fullName evidence="6">Putative ribonuclease H-like domain-containing protein</fullName>
    </submittedName>
</protein>
<dbReference type="AlphaFoldDB" id="A0A6L2JB71"/>
<evidence type="ECO:0000313" key="6">
    <source>
        <dbReference type="EMBL" id="GEU34268.1"/>
    </source>
</evidence>
<comment type="caution">
    <text evidence="6">The sequence shown here is derived from an EMBL/GenBank/DDBJ whole genome shotgun (WGS) entry which is preliminary data.</text>
</comment>
<feature type="region of interest" description="Disordered" evidence="3">
    <location>
        <begin position="721"/>
        <end position="742"/>
    </location>
</feature>
<name>A0A6L2JB71_TANCI</name>
<dbReference type="GO" id="GO:0003676">
    <property type="term" value="F:nucleic acid binding"/>
    <property type="evidence" value="ECO:0007669"/>
    <property type="project" value="InterPro"/>
</dbReference>
<dbReference type="InterPro" id="IPR039537">
    <property type="entry name" value="Retrotran_Ty1/copia-like"/>
</dbReference>
<feature type="domain" description="Reverse transcriptase Ty1/copia-type" evidence="4">
    <location>
        <begin position="869"/>
        <end position="922"/>
    </location>
</feature>
<feature type="compositionally biased region" description="Polar residues" evidence="3">
    <location>
        <begin position="481"/>
        <end position="495"/>
    </location>
</feature>
<dbReference type="InterPro" id="IPR012337">
    <property type="entry name" value="RNaseH-like_sf"/>
</dbReference>
<dbReference type="EMBL" id="BKCJ010000558">
    <property type="protein sequence ID" value="GEU34268.1"/>
    <property type="molecule type" value="Genomic_DNA"/>
</dbReference>
<evidence type="ECO:0000256" key="2">
    <source>
        <dbReference type="ARBA" id="ARBA00022801"/>
    </source>
</evidence>
<feature type="compositionally biased region" description="Low complexity" evidence="3">
    <location>
        <begin position="132"/>
        <end position="144"/>
    </location>
</feature>
<dbReference type="InterPro" id="IPR013103">
    <property type="entry name" value="RVT_2"/>
</dbReference>
<feature type="compositionally biased region" description="Polar residues" evidence="3">
    <location>
        <begin position="208"/>
        <end position="220"/>
    </location>
</feature>
<dbReference type="SUPFAM" id="SSF53098">
    <property type="entry name" value="Ribonuclease H-like"/>
    <property type="match status" value="1"/>
</dbReference>
<reference evidence="6" key="1">
    <citation type="journal article" date="2019" name="Sci. Rep.">
        <title>Draft genome of Tanacetum cinerariifolium, the natural source of mosquito coil.</title>
        <authorList>
            <person name="Yamashiro T."/>
            <person name="Shiraishi A."/>
            <person name="Satake H."/>
            <person name="Nakayama K."/>
        </authorList>
    </citation>
    <scope>NUCLEOTIDE SEQUENCE</scope>
</reference>
<proteinExistence type="predicted"/>
<organism evidence="6">
    <name type="scientific">Tanacetum cinerariifolium</name>
    <name type="common">Dalmatian daisy</name>
    <name type="synonym">Chrysanthemum cinerariifolium</name>
    <dbReference type="NCBI Taxonomy" id="118510"/>
    <lineage>
        <taxon>Eukaryota</taxon>
        <taxon>Viridiplantae</taxon>
        <taxon>Streptophyta</taxon>
        <taxon>Embryophyta</taxon>
        <taxon>Tracheophyta</taxon>
        <taxon>Spermatophyta</taxon>
        <taxon>Magnoliopsida</taxon>
        <taxon>eudicotyledons</taxon>
        <taxon>Gunneridae</taxon>
        <taxon>Pentapetalae</taxon>
        <taxon>asterids</taxon>
        <taxon>campanulids</taxon>
        <taxon>Asterales</taxon>
        <taxon>Asteraceae</taxon>
        <taxon>Asteroideae</taxon>
        <taxon>Anthemideae</taxon>
        <taxon>Anthemidinae</taxon>
        <taxon>Tanacetum</taxon>
    </lineage>
</organism>
<feature type="region of interest" description="Disordered" evidence="3">
    <location>
        <begin position="124"/>
        <end position="179"/>
    </location>
</feature>
<accession>A0A6L2JB71</accession>
<feature type="region of interest" description="Disordered" evidence="3">
    <location>
        <begin position="470"/>
        <end position="504"/>
    </location>
</feature>
<evidence type="ECO:0000259" key="4">
    <source>
        <dbReference type="Pfam" id="PF07727"/>
    </source>
</evidence>
<dbReference type="Pfam" id="PF07727">
    <property type="entry name" value="RVT_2"/>
    <property type="match status" value="2"/>
</dbReference>
<feature type="domain" description="Reverse transcriptase Ty1/copia-type" evidence="4">
    <location>
        <begin position="925"/>
        <end position="1004"/>
    </location>
</feature>
<feature type="compositionally biased region" description="Low complexity" evidence="3">
    <location>
        <begin position="156"/>
        <end position="175"/>
    </location>
</feature>
<dbReference type="InterPro" id="IPR036397">
    <property type="entry name" value="RNaseH_sf"/>
</dbReference>
<keyword evidence="1" id="KW-0479">Metal-binding</keyword>
<dbReference type="Gene3D" id="3.30.420.10">
    <property type="entry name" value="Ribonuclease H-like superfamily/Ribonuclease H"/>
    <property type="match status" value="1"/>
</dbReference>